<dbReference type="InterPro" id="IPR009688">
    <property type="entry name" value="FAM210A/B-like_dom"/>
</dbReference>
<sequence length="205" mass="23188">MLRQPVRGVRAPLRAFSQPAQQAAWNGAWTRLFTSQSQNKTARQLLRWKAIPWDSVMARLRSARFGIGSTTTPGMLQGALRRGFRFTTKRKTNKKPTIGEAEEPKGLTAKLKKLTKEYGWVTVGVYLGLTVLDFPFCFLDKMEMATWGVEKAEERNRTDATTQLALAYAIHKSFIFIRVPLTAALTPKVVKILRSWGYKIGKKKA</sequence>
<accession>A0A365MXM6</accession>
<dbReference type="PANTHER" id="PTHR21377">
    <property type="entry name" value="PROTEIN FAM210B, MITOCHONDRIAL"/>
    <property type="match status" value="1"/>
</dbReference>
<evidence type="ECO:0000259" key="1">
    <source>
        <dbReference type="Pfam" id="PF06916"/>
    </source>
</evidence>
<dbReference type="Proteomes" id="UP000251714">
    <property type="component" value="Unassembled WGS sequence"/>
</dbReference>
<protein>
    <recommendedName>
        <fullName evidence="1">DUF1279 domain-containing protein</fullName>
    </recommendedName>
</protein>
<dbReference type="PANTHER" id="PTHR21377:SF0">
    <property type="entry name" value="PROTEIN FAM210B, MITOCHONDRIAL"/>
    <property type="match status" value="1"/>
</dbReference>
<evidence type="ECO:0000313" key="2">
    <source>
        <dbReference type="EMBL" id="RBA13307.1"/>
    </source>
</evidence>
<dbReference type="InterPro" id="IPR045866">
    <property type="entry name" value="FAM210A/B-like"/>
</dbReference>
<dbReference type="Pfam" id="PF06916">
    <property type="entry name" value="FAM210A-B_dom"/>
    <property type="match status" value="1"/>
</dbReference>
<comment type="caution">
    <text evidence="2">The sequence shown here is derived from an EMBL/GenBank/DDBJ whole genome shotgun (WGS) entry which is preliminary data.</text>
</comment>
<dbReference type="GO" id="GO:0005739">
    <property type="term" value="C:mitochondrion"/>
    <property type="evidence" value="ECO:0007669"/>
    <property type="project" value="TreeGrafter"/>
</dbReference>
<dbReference type="AlphaFoldDB" id="A0A365MXM6"/>
<reference evidence="2 3" key="1">
    <citation type="submission" date="2017-12" db="EMBL/GenBank/DDBJ databases">
        <title>Genome sequence of the mycotoxigenic crop pathogen Fusarium proliferatum, strain ITEM 2341 from Date Palm.</title>
        <authorList>
            <person name="Almiman B.F."/>
            <person name="Shittu T.A."/>
            <person name="Muthumeenakshi S."/>
            <person name="Baroncelli R."/>
            <person name="Sreenivasaprasada S."/>
        </authorList>
    </citation>
    <scope>NUCLEOTIDE SEQUENCE [LARGE SCALE GENOMIC DNA]</scope>
    <source>
        <strain evidence="2 3">ITEM 2341</strain>
    </source>
</reference>
<feature type="domain" description="DUF1279" evidence="1">
    <location>
        <begin position="110"/>
        <end position="187"/>
    </location>
</feature>
<dbReference type="EMBL" id="PKMI01000029">
    <property type="protein sequence ID" value="RBA13307.1"/>
    <property type="molecule type" value="Genomic_DNA"/>
</dbReference>
<proteinExistence type="predicted"/>
<evidence type="ECO:0000313" key="3">
    <source>
        <dbReference type="Proteomes" id="UP000251714"/>
    </source>
</evidence>
<organism evidence="2 3">
    <name type="scientific">Gibberella intermedia</name>
    <name type="common">Bulb rot disease fungus</name>
    <name type="synonym">Fusarium proliferatum</name>
    <dbReference type="NCBI Taxonomy" id="948311"/>
    <lineage>
        <taxon>Eukaryota</taxon>
        <taxon>Fungi</taxon>
        <taxon>Dikarya</taxon>
        <taxon>Ascomycota</taxon>
        <taxon>Pezizomycotina</taxon>
        <taxon>Sordariomycetes</taxon>
        <taxon>Hypocreomycetidae</taxon>
        <taxon>Hypocreales</taxon>
        <taxon>Nectriaceae</taxon>
        <taxon>Fusarium</taxon>
        <taxon>Fusarium fujikuroi species complex</taxon>
    </lineage>
</organism>
<gene>
    <name evidence="2" type="ORF">FPRO05_13491</name>
</gene>
<name>A0A365MXM6_GIBIN</name>